<dbReference type="Proteomes" id="UP000799302">
    <property type="component" value="Unassembled WGS sequence"/>
</dbReference>
<accession>A0A6A6UHH1</accession>
<feature type="region of interest" description="Disordered" evidence="1">
    <location>
        <begin position="280"/>
        <end position="312"/>
    </location>
</feature>
<name>A0A6A6UHH1_9PEZI</name>
<feature type="chain" id="PRO_5025640301" description="Concanavalin A-like lectin/glucanase" evidence="2">
    <location>
        <begin position="19"/>
        <end position="374"/>
    </location>
</feature>
<sequence length="374" mass="41595">MRSLILPFVATLCSTASARPSLNADPVSNPAQVVRPDWSSAPQGDRVLPRLETTAPLDGAKRKEVLYGPWNLKAGKTLSKFEMSAKSPCEEQDCIVTAMQYTSRYDNGTEILTSDGIWMHHCVMSSYDRMTSMTPLGPQILWAGGNERPTLRLNTRYKYGIDWPSNVNFLLEYMSAVKQDVNVSLAVTYEYIPKSSPEAENYRDSYLMWNSVGTPRYQNGSYAQDNKNLQYTVPESGVLLQAMGHMHDGGTRVELYINDKLACSSKMFYNRRPGYGSLTVPASSHSHATTTLARRDDPSHHDPFGGKHISDPGQCTSFGRVEKGDKMYAKAYYNTKEYNVMNHGGSVEAQMGIIRVFIGPDSTSSEISSEGDDE</sequence>
<keyword evidence="4" id="KW-1185">Reference proteome</keyword>
<dbReference type="AlphaFoldDB" id="A0A6A6UHH1"/>
<evidence type="ECO:0000256" key="1">
    <source>
        <dbReference type="SAM" id="MobiDB-lite"/>
    </source>
</evidence>
<evidence type="ECO:0000256" key="2">
    <source>
        <dbReference type="SAM" id="SignalP"/>
    </source>
</evidence>
<reference evidence="3" key="1">
    <citation type="journal article" date="2020" name="Stud. Mycol.">
        <title>101 Dothideomycetes genomes: a test case for predicting lifestyles and emergence of pathogens.</title>
        <authorList>
            <person name="Haridas S."/>
            <person name="Albert R."/>
            <person name="Binder M."/>
            <person name="Bloem J."/>
            <person name="Labutti K."/>
            <person name="Salamov A."/>
            <person name="Andreopoulos B."/>
            <person name="Baker S."/>
            <person name="Barry K."/>
            <person name="Bills G."/>
            <person name="Bluhm B."/>
            <person name="Cannon C."/>
            <person name="Castanera R."/>
            <person name="Culley D."/>
            <person name="Daum C."/>
            <person name="Ezra D."/>
            <person name="Gonzalez J."/>
            <person name="Henrissat B."/>
            <person name="Kuo A."/>
            <person name="Liang C."/>
            <person name="Lipzen A."/>
            <person name="Lutzoni F."/>
            <person name="Magnuson J."/>
            <person name="Mondo S."/>
            <person name="Nolan M."/>
            <person name="Ohm R."/>
            <person name="Pangilinan J."/>
            <person name="Park H.-J."/>
            <person name="Ramirez L."/>
            <person name="Alfaro M."/>
            <person name="Sun H."/>
            <person name="Tritt A."/>
            <person name="Yoshinaga Y."/>
            <person name="Zwiers L.-H."/>
            <person name="Turgeon B."/>
            <person name="Goodwin S."/>
            <person name="Spatafora J."/>
            <person name="Crous P."/>
            <person name="Grigoriev I."/>
        </authorList>
    </citation>
    <scope>NUCLEOTIDE SEQUENCE</scope>
    <source>
        <strain evidence="3">CBS 115976</strain>
    </source>
</reference>
<dbReference type="EMBL" id="MU004232">
    <property type="protein sequence ID" value="KAF2671725.1"/>
    <property type="molecule type" value="Genomic_DNA"/>
</dbReference>
<evidence type="ECO:0000313" key="3">
    <source>
        <dbReference type="EMBL" id="KAF2671725.1"/>
    </source>
</evidence>
<feature type="compositionally biased region" description="Polar residues" evidence="1">
    <location>
        <begin position="280"/>
        <end position="292"/>
    </location>
</feature>
<feature type="compositionally biased region" description="Basic and acidic residues" evidence="1">
    <location>
        <begin position="293"/>
        <end position="310"/>
    </location>
</feature>
<gene>
    <name evidence="3" type="ORF">BT63DRAFT_452228</name>
</gene>
<dbReference type="OrthoDB" id="3910689at2759"/>
<feature type="signal peptide" evidence="2">
    <location>
        <begin position="1"/>
        <end position="18"/>
    </location>
</feature>
<keyword evidence="2" id="KW-0732">Signal</keyword>
<proteinExistence type="predicted"/>
<evidence type="ECO:0000313" key="4">
    <source>
        <dbReference type="Proteomes" id="UP000799302"/>
    </source>
</evidence>
<evidence type="ECO:0008006" key="5">
    <source>
        <dbReference type="Google" id="ProtNLM"/>
    </source>
</evidence>
<organism evidence="3 4">
    <name type="scientific">Microthyrium microscopicum</name>
    <dbReference type="NCBI Taxonomy" id="703497"/>
    <lineage>
        <taxon>Eukaryota</taxon>
        <taxon>Fungi</taxon>
        <taxon>Dikarya</taxon>
        <taxon>Ascomycota</taxon>
        <taxon>Pezizomycotina</taxon>
        <taxon>Dothideomycetes</taxon>
        <taxon>Dothideomycetes incertae sedis</taxon>
        <taxon>Microthyriales</taxon>
        <taxon>Microthyriaceae</taxon>
        <taxon>Microthyrium</taxon>
    </lineage>
</organism>
<protein>
    <recommendedName>
        <fullName evidence="5">Concanavalin A-like lectin/glucanase</fullName>
    </recommendedName>
</protein>